<dbReference type="EMBL" id="AWWI01000008">
    <property type="protein sequence ID" value="PIL22234.1"/>
    <property type="molecule type" value="Genomic_DNA"/>
</dbReference>
<reference evidence="2 3" key="1">
    <citation type="submission" date="2013-09" db="EMBL/GenBank/DDBJ databases">
        <title>Genome sequencing of Phaeobacter antarcticus sp. nov. SM1211.</title>
        <authorList>
            <person name="Zhang X.-Y."/>
            <person name="Liu C."/>
            <person name="Chen X.-L."/>
            <person name="Xie B.-B."/>
            <person name="Qin Q.-L."/>
            <person name="Rong J.-C."/>
            <person name="Zhang Y.-Z."/>
        </authorList>
    </citation>
    <scope>NUCLEOTIDE SEQUENCE [LARGE SCALE GENOMIC DNA]</scope>
    <source>
        <strain evidence="2 3">SM1211</strain>
    </source>
</reference>
<feature type="compositionally biased region" description="Basic and acidic residues" evidence="1">
    <location>
        <begin position="108"/>
        <end position="128"/>
    </location>
</feature>
<organism evidence="2 3">
    <name type="scientific">Puniceibacterium antarcticum</name>
    <dbReference type="NCBI Taxonomy" id="1206336"/>
    <lineage>
        <taxon>Bacteria</taxon>
        <taxon>Pseudomonadati</taxon>
        <taxon>Pseudomonadota</taxon>
        <taxon>Alphaproteobacteria</taxon>
        <taxon>Rhodobacterales</taxon>
        <taxon>Paracoccaceae</taxon>
        <taxon>Puniceibacterium</taxon>
    </lineage>
</organism>
<proteinExistence type="predicted"/>
<evidence type="ECO:0000256" key="1">
    <source>
        <dbReference type="SAM" id="MobiDB-lite"/>
    </source>
</evidence>
<accession>A0A2G8RKX6</accession>
<dbReference type="OrthoDB" id="7872079at2"/>
<protein>
    <submittedName>
        <fullName evidence="2">Uncharacterized protein</fullName>
    </submittedName>
</protein>
<dbReference type="Proteomes" id="UP000231259">
    <property type="component" value="Unassembled WGS sequence"/>
</dbReference>
<evidence type="ECO:0000313" key="3">
    <source>
        <dbReference type="Proteomes" id="UP000231259"/>
    </source>
</evidence>
<keyword evidence="3" id="KW-1185">Reference proteome</keyword>
<gene>
    <name evidence="2" type="ORF">P775_00280</name>
</gene>
<evidence type="ECO:0000313" key="2">
    <source>
        <dbReference type="EMBL" id="PIL22234.1"/>
    </source>
</evidence>
<name>A0A2G8RKX6_9RHOB</name>
<dbReference type="AlphaFoldDB" id="A0A2G8RKX6"/>
<feature type="region of interest" description="Disordered" evidence="1">
    <location>
        <begin position="108"/>
        <end position="137"/>
    </location>
</feature>
<dbReference type="RefSeq" id="WP_099909089.1">
    <property type="nucleotide sequence ID" value="NZ_AWWI01000008.1"/>
</dbReference>
<sequence>MNTRMIAKPAKSALKNRTAMPMSPAMQAAMFKVANVAANLSRKDEAARKAIADTVEEWITWLSDDHADAVEEFYYEICMLASAGNRNKIAKHSLMPKGLLDRVEEDLKAQKEEAEREAAKVQSKDDGKGGNAAVAAV</sequence>
<comment type="caution">
    <text evidence="2">The sequence shown here is derived from an EMBL/GenBank/DDBJ whole genome shotgun (WGS) entry which is preliminary data.</text>
</comment>